<feature type="region of interest" description="Disordered" evidence="9">
    <location>
        <begin position="384"/>
        <end position="469"/>
    </location>
</feature>
<reference evidence="11 12" key="1">
    <citation type="submission" date="2024-03" db="EMBL/GenBank/DDBJ databases">
        <title>Aureococcus anophagefferens CCMP1851 and Kratosvirus quantuckense: Draft genome of a second virus-susceptible host strain in the model system.</title>
        <authorList>
            <person name="Chase E."/>
            <person name="Truchon A.R."/>
            <person name="Schepens W."/>
            <person name="Wilhelm S.W."/>
        </authorList>
    </citation>
    <scope>NUCLEOTIDE SEQUENCE [LARGE SCALE GENOMIC DNA]</scope>
    <source>
        <strain evidence="11 12">CCMP1851</strain>
    </source>
</reference>
<evidence type="ECO:0000256" key="4">
    <source>
        <dbReference type="ARBA" id="ARBA00022741"/>
    </source>
</evidence>
<comment type="catalytic activity">
    <reaction evidence="8">
        <text>L-seryl-[protein] + ATP = O-phospho-L-seryl-[protein] + ADP + H(+)</text>
        <dbReference type="Rhea" id="RHEA:17989"/>
        <dbReference type="Rhea" id="RHEA-COMP:9863"/>
        <dbReference type="Rhea" id="RHEA-COMP:11604"/>
        <dbReference type="ChEBI" id="CHEBI:15378"/>
        <dbReference type="ChEBI" id="CHEBI:29999"/>
        <dbReference type="ChEBI" id="CHEBI:30616"/>
        <dbReference type="ChEBI" id="CHEBI:83421"/>
        <dbReference type="ChEBI" id="CHEBI:456216"/>
        <dbReference type="EC" id="2.7.11.1"/>
    </reaction>
</comment>
<keyword evidence="6" id="KW-0067">ATP-binding</keyword>
<dbReference type="PANTHER" id="PTHR24356:SF184">
    <property type="entry name" value="SERINE_THREONINE-PROTEIN KINASE TRICORNERED"/>
    <property type="match status" value="1"/>
</dbReference>
<comment type="catalytic activity">
    <reaction evidence="7">
        <text>L-threonyl-[protein] + ATP = O-phospho-L-threonyl-[protein] + ADP + H(+)</text>
        <dbReference type="Rhea" id="RHEA:46608"/>
        <dbReference type="Rhea" id="RHEA-COMP:11060"/>
        <dbReference type="Rhea" id="RHEA-COMP:11605"/>
        <dbReference type="ChEBI" id="CHEBI:15378"/>
        <dbReference type="ChEBI" id="CHEBI:30013"/>
        <dbReference type="ChEBI" id="CHEBI:30616"/>
        <dbReference type="ChEBI" id="CHEBI:61977"/>
        <dbReference type="ChEBI" id="CHEBI:456216"/>
        <dbReference type="EC" id="2.7.11.1"/>
    </reaction>
</comment>
<dbReference type="EC" id="2.7.11.1" evidence="1"/>
<feature type="region of interest" description="Disordered" evidence="9">
    <location>
        <begin position="77"/>
        <end position="127"/>
    </location>
</feature>
<evidence type="ECO:0000256" key="1">
    <source>
        <dbReference type="ARBA" id="ARBA00012513"/>
    </source>
</evidence>
<feature type="compositionally biased region" description="Basic residues" evidence="9">
    <location>
        <begin position="429"/>
        <end position="464"/>
    </location>
</feature>
<proteinExistence type="predicted"/>
<evidence type="ECO:0000256" key="6">
    <source>
        <dbReference type="ARBA" id="ARBA00022840"/>
    </source>
</evidence>
<dbReference type="SMART" id="SM00220">
    <property type="entry name" value="S_TKc"/>
    <property type="match status" value="1"/>
</dbReference>
<dbReference type="GO" id="GO:0016301">
    <property type="term" value="F:kinase activity"/>
    <property type="evidence" value="ECO:0007669"/>
    <property type="project" value="UniProtKB-KW"/>
</dbReference>
<feature type="compositionally biased region" description="Basic residues" evidence="9">
    <location>
        <begin position="292"/>
        <end position="315"/>
    </location>
</feature>
<sequence length="476" mass="51445">MMKNAMVAKNQVAHVRAERDMLSLSEDPAIAMLYDSFQDSSHLYMVMEFLPGGDLMSLLVKLDTLPEDATREIAAAARPRRRVPADAGQRDGAGDPGFSEVAPPTPPACASPGFGDAGASPGPSRRELAYSTVGTPDYIAPEVLAPVGYGLCGNQIFNPTSISLVDFHTGYGKACDWWSLGVIMYECLVGYTPFYADDANATCRKILEWRKHLAASATRASPPTPTAGSGRPDETLKCSVTSMSIRLIFDDSIALVEFSKRSRSARVETVACARAKSGGRFLGDVGGPASRSSRRSSRTPRPARRAGRPERRRAPRVGAVRRLAPGQRRSRRRAARALPQLLDELKTARADDDRFPGLVAAVTANFDHVAAARRARWTSAAGGRCGAEGARRRDRRHGGPAPAPGVPADAFVDYTYRRRRPSGAGPARGRGRVRARVHRARSRSGRPSARARRRTAARPRRRSTRAGGEIVLEVGV</sequence>
<dbReference type="Gene3D" id="3.30.200.20">
    <property type="entry name" value="Phosphorylase Kinase, domain 1"/>
    <property type="match status" value="1"/>
</dbReference>
<evidence type="ECO:0000256" key="3">
    <source>
        <dbReference type="ARBA" id="ARBA00022679"/>
    </source>
</evidence>
<dbReference type="SUPFAM" id="SSF56112">
    <property type="entry name" value="Protein kinase-like (PK-like)"/>
    <property type="match status" value="2"/>
</dbReference>
<keyword evidence="4" id="KW-0547">Nucleotide-binding</keyword>
<dbReference type="PROSITE" id="PS50011">
    <property type="entry name" value="PROTEIN_KINASE_DOM"/>
    <property type="match status" value="1"/>
</dbReference>
<evidence type="ECO:0000256" key="2">
    <source>
        <dbReference type="ARBA" id="ARBA00022527"/>
    </source>
</evidence>
<dbReference type="InterPro" id="IPR050236">
    <property type="entry name" value="Ser_Thr_kinase_AGC"/>
</dbReference>
<keyword evidence="3" id="KW-0808">Transferase</keyword>
<evidence type="ECO:0000256" key="7">
    <source>
        <dbReference type="ARBA" id="ARBA00047899"/>
    </source>
</evidence>
<dbReference type="InterPro" id="IPR011009">
    <property type="entry name" value="Kinase-like_dom_sf"/>
</dbReference>
<evidence type="ECO:0000256" key="5">
    <source>
        <dbReference type="ARBA" id="ARBA00022777"/>
    </source>
</evidence>
<feature type="domain" description="Protein kinase" evidence="10">
    <location>
        <begin position="1"/>
        <end position="282"/>
    </location>
</feature>
<name>A0ABR1FZI0_AURAN</name>
<evidence type="ECO:0000313" key="11">
    <source>
        <dbReference type="EMBL" id="KAK7241573.1"/>
    </source>
</evidence>
<gene>
    <name evidence="11" type="primary">STK38</name>
    <name evidence="11" type="ORF">SO694_00170048</name>
</gene>
<dbReference type="Pfam" id="PF00069">
    <property type="entry name" value="Pkinase"/>
    <property type="match status" value="2"/>
</dbReference>
<dbReference type="PANTHER" id="PTHR24356">
    <property type="entry name" value="SERINE/THREONINE-PROTEIN KINASE"/>
    <property type="match status" value="1"/>
</dbReference>
<feature type="compositionally biased region" description="Low complexity" evidence="9">
    <location>
        <begin position="316"/>
        <end position="327"/>
    </location>
</feature>
<keyword evidence="5 11" id="KW-0418">Kinase</keyword>
<comment type="caution">
    <text evidence="11">The sequence shown here is derived from an EMBL/GenBank/DDBJ whole genome shotgun (WGS) entry which is preliminary data.</text>
</comment>
<evidence type="ECO:0000256" key="8">
    <source>
        <dbReference type="ARBA" id="ARBA00048679"/>
    </source>
</evidence>
<keyword evidence="2" id="KW-0723">Serine/threonine-protein kinase</keyword>
<evidence type="ECO:0000256" key="9">
    <source>
        <dbReference type="SAM" id="MobiDB-lite"/>
    </source>
</evidence>
<protein>
    <recommendedName>
        <fullName evidence="1">non-specific serine/threonine protein kinase</fullName>
        <ecNumber evidence="1">2.7.11.1</ecNumber>
    </recommendedName>
</protein>
<evidence type="ECO:0000313" key="12">
    <source>
        <dbReference type="Proteomes" id="UP001363151"/>
    </source>
</evidence>
<feature type="region of interest" description="Disordered" evidence="9">
    <location>
        <begin position="282"/>
        <end position="335"/>
    </location>
</feature>
<evidence type="ECO:0000259" key="10">
    <source>
        <dbReference type="PROSITE" id="PS50011"/>
    </source>
</evidence>
<dbReference type="Proteomes" id="UP001363151">
    <property type="component" value="Unassembled WGS sequence"/>
</dbReference>
<dbReference type="Gene3D" id="1.10.510.10">
    <property type="entry name" value="Transferase(Phosphotransferase) domain 1"/>
    <property type="match status" value="1"/>
</dbReference>
<dbReference type="EMBL" id="JBBJCI010000178">
    <property type="protein sequence ID" value="KAK7241573.1"/>
    <property type="molecule type" value="Genomic_DNA"/>
</dbReference>
<accession>A0ABR1FZI0</accession>
<organism evidence="11 12">
    <name type="scientific">Aureococcus anophagefferens</name>
    <name type="common">Harmful bloom alga</name>
    <dbReference type="NCBI Taxonomy" id="44056"/>
    <lineage>
        <taxon>Eukaryota</taxon>
        <taxon>Sar</taxon>
        <taxon>Stramenopiles</taxon>
        <taxon>Ochrophyta</taxon>
        <taxon>Pelagophyceae</taxon>
        <taxon>Pelagomonadales</taxon>
        <taxon>Pelagomonadaceae</taxon>
        <taxon>Aureococcus</taxon>
    </lineage>
</organism>
<dbReference type="InterPro" id="IPR000719">
    <property type="entry name" value="Prot_kinase_dom"/>
</dbReference>
<keyword evidence="12" id="KW-1185">Reference proteome</keyword>